<gene>
    <name evidence="3" type="ORF">F8144_02955</name>
</gene>
<feature type="region of interest" description="Disordered" evidence="1">
    <location>
        <begin position="532"/>
        <end position="553"/>
    </location>
</feature>
<protein>
    <submittedName>
        <fullName evidence="3">Putative baseplate assembly protein</fullName>
    </submittedName>
</protein>
<comment type="caution">
    <text evidence="3">The sequence shown here is derived from an EMBL/GenBank/DDBJ whole genome shotgun (WGS) entry which is preliminary data.</text>
</comment>
<reference evidence="3 4" key="1">
    <citation type="submission" date="2019-09" db="EMBL/GenBank/DDBJ databases">
        <title>Isolation and identification of active actinomycetes.</title>
        <authorList>
            <person name="Yu Z."/>
            <person name="Han C."/>
            <person name="Yu B."/>
        </authorList>
    </citation>
    <scope>NUCLEOTIDE SEQUENCE [LARGE SCALE GENOMIC DNA]</scope>
    <source>
        <strain evidence="3 4">NEAU-H2</strain>
    </source>
</reference>
<dbReference type="EMBL" id="WBKG01000002">
    <property type="protein sequence ID" value="KAB1990052.1"/>
    <property type="molecule type" value="Genomic_DNA"/>
</dbReference>
<keyword evidence="4" id="KW-1185">Reference proteome</keyword>
<dbReference type="InterPro" id="IPR011749">
    <property type="entry name" value="CHP02243"/>
</dbReference>
<sequence length="1240" mass="131349">MTGTCHCGCGGEESATGAVGPSGADAPALRSGTHADFLSAMLARLSGPAYPALGGLTARTPDDPAVALLDAWAVLGDLLTFYSERIANEGYLRTATEEQSLALLGRLVGHRARPGVAADTYLAYTLDRDPRAGEDPTVTIARGARSQSVPGPGEQAQSFETAEDLTARWSWNELRVLRRRPYRITASGLTDRNRLTVEGTANNLKAGDQLLAVFSAEKTADRSRRTLLTVSDVRLDRDGDVTVVGLPGTALPSLEDLTDQAREWITDEEGGPGSPWPAGSRIVVDFDDQVLTPLRADLDEPTTPTAFADRLTGTVARAREAEDLAGDHEEVADWFGRLARGLGRLIEQARALEPPQPVRDDGEGTPEPGFPALAALGALLPALRTAPVRPPLNARHLARDPAQVFAPGADLGPRLLAGLDPRLRDGLFDAWRRTDATAPPALRELRAMRVTATPFGATAPLKPVYQGNQVVRYDDWPLTGSKFIGMKIGYDETGAVPNRADFTYTEGGGSVRASYALPFDGTVDFGPGRIKLTTTEPEPDPGPGVAADPPEPGVTAELQAELPVRTLFVSRPAGIEDDRVHVAVSNGTTLDHHLSAGDRPPPADHGGLQVSVSRTAAGTDPAVEITLSARLEQTSRNVIALDAVYEGIAPGSWVAVHRPRKGATGQIPGDPGLSLVITRVTGVRVLSRADFGITGKVTELTLEDRWLDEQDVLLSHIRDTTVHARGDALTVADEPVTDDVGGNRIELAELYDGLDLGRWIVVTGERTDIPATPGVRGTELTMIAGVGQSVDPGLPGDTVRTTLTLTAALAHSYRRDTVRVLGNVVHATHGATRDEPIGSGDASRPGQTFALWQAPLTWLAADTPLGASSTLEVRVDGVLWHEVDSLAGRGPTERVYVTGTTGDGRTTVTFGDGAQGARLPTGQENVRARYRVGVGRAADVAADRVTQLTTRPLGVTAVTNPLPATGGADPDGPGAARRTIPLALTALDRLVSVPDHEDFARSRAGIGRASARQLTDGTRQIVHVTVAGVDDIPLTEDSDVVRTLHASLAAQGDPRLAVGVAVRELVLLVVVAGVKVAPDHRWDLVEPRVRRALLARLGYAGRELGQSAHLSEVLAAAQAVPGVDHVDVDAFTGVPGNITPAGLETLAGRLATPQPVVEARLARYAEEVHRVTRDGETLTDVAARHGITVAELLRLNPDITDTRPLRRGRSVFVFRGVRPAQLALLSPDVPDTLILKEVRA</sequence>
<evidence type="ECO:0000313" key="3">
    <source>
        <dbReference type="EMBL" id="KAB1990052.1"/>
    </source>
</evidence>
<organism evidence="3 4">
    <name type="scientific">Streptomyces triticiradicis</name>
    <dbReference type="NCBI Taxonomy" id="2651189"/>
    <lineage>
        <taxon>Bacteria</taxon>
        <taxon>Bacillati</taxon>
        <taxon>Actinomycetota</taxon>
        <taxon>Actinomycetes</taxon>
        <taxon>Kitasatosporales</taxon>
        <taxon>Streptomycetaceae</taxon>
        <taxon>Streptomyces</taxon>
    </lineage>
</organism>
<dbReference type="NCBIfam" id="TIGR02243">
    <property type="entry name" value="putative baseplate assembly protein"/>
    <property type="match status" value="1"/>
</dbReference>
<feature type="domain" description="LysM" evidence="2">
    <location>
        <begin position="1168"/>
        <end position="1213"/>
    </location>
</feature>
<accession>A0A7J5DMS7</accession>
<evidence type="ECO:0000313" key="4">
    <source>
        <dbReference type="Proteomes" id="UP000442990"/>
    </source>
</evidence>
<dbReference type="Proteomes" id="UP000442990">
    <property type="component" value="Unassembled WGS sequence"/>
</dbReference>
<evidence type="ECO:0000256" key="1">
    <source>
        <dbReference type="SAM" id="MobiDB-lite"/>
    </source>
</evidence>
<dbReference type="Pfam" id="PF01476">
    <property type="entry name" value="LysM"/>
    <property type="match status" value="1"/>
</dbReference>
<dbReference type="RefSeq" id="WP_151467579.1">
    <property type="nucleotide sequence ID" value="NZ_WBKG01000002.1"/>
</dbReference>
<dbReference type="InterPro" id="IPR018392">
    <property type="entry name" value="LysM"/>
</dbReference>
<proteinExistence type="predicted"/>
<dbReference type="InterPro" id="IPR036779">
    <property type="entry name" value="LysM_dom_sf"/>
</dbReference>
<dbReference type="CDD" id="cd00118">
    <property type="entry name" value="LysM"/>
    <property type="match status" value="1"/>
</dbReference>
<dbReference type="AlphaFoldDB" id="A0A7J5DMS7"/>
<dbReference type="Gene3D" id="3.10.350.10">
    <property type="entry name" value="LysM domain"/>
    <property type="match status" value="1"/>
</dbReference>
<evidence type="ECO:0000259" key="2">
    <source>
        <dbReference type="PROSITE" id="PS51782"/>
    </source>
</evidence>
<dbReference type="PROSITE" id="PS51782">
    <property type="entry name" value="LYSM"/>
    <property type="match status" value="1"/>
</dbReference>
<name>A0A7J5DMS7_9ACTN</name>